<dbReference type="OrthoDB" id="10492584at2759"/>
<sequence length="186" mass="20434">MIFNNAGWAARNINQAVIIITSNVQTVSFPLLIRNHKEGIVYMSKIGMIGAFGVCVVFNTPISKEDSDIHNLAPKGGASRIGIAMAKNGDQTSTLDEIKKMMNDQQQCTISELLKMMMRSVATLSLQPLPQVAPKSRQLIILMPTELTTPGTLRTSRSRGRLEFYDPIHPNPLSFSNYCKGSGPKV</sequence>
<dbReference type="EMBL" id="CACSHJ010000096">
    <property type="protein sequence ID" value="CAA0402789.1"/>
    <property type="molecule type" value="Genomic_DNA"/>
</dbReference>
<gene>
    <name evidence="1" type="ORF">C24_LOCUS22215</name>
</gene>
<name>A0A5S9Y4Y7_ARATH</name>
<reference evidence="1 2" key="1">
    <citation type="submission" date="2019-12" db="EMBL/GenBank/DDBJ databases">
        <authorList>
            <person name="Jiao W.-B."/>
            <person name="Schneeberger K."/>
        </authorList>
    </citation>
    <scope>NUCLEOTIDE SEQUENCE [LARGE SCALE GENOMIC DNA]</scope>
    <source>
        <strain evidence="2">cv. C24</strain>
    </source>
</reference>
<dbReference type="AlphaFoldDB" id="A0A5S9Y4Y7"/>
<proteinExistence type="predicted"/>
<evidence type="ECO:0000313" key="2">
    <source>
        <dbReference type="Proteomes" id="UP000434276"/>
    </source>
</evidence>
<dbReference type="Proteomes" id="UP000434276">
    <property type="component" value="Unassembled WGS sequence"/>
</dbReference>
<accession>A0A5S9Y4Y7</accession>
<protein>
    <submittedName>
        <fullName evidence="1">Uncharacterized protein</fullName>
    </submittedName>
</protein>
<evidence type="ECO:0000313" key="1">
    <source>
        <dbReference type="EMBL" id="CAA0402789.1"/>
    </source>
</evidence>
<organism evidence="1 2">
    <name type="scientific">Arabidopsis thaliana</name>
    <name type="common">Mouse-ear cress</name>
    <dbReference type="NCBI Taxonomy" id="3702"/>
    <lineage>
        <taxon>Eukaryota</taxon>
        <taxon>Viridiplantae</taxon>
        <taxon>Streptophyta</taxon>
        <taxon>Embryophyta</taxon>
        <taxon>Tracheophyta</taxon>
        <taxon>Spermatophyta</taxon>
        <taxon>Magnoliopsida</taxon>
        <taxon>eudicotyledons</taxon>
        <taxon>Gunneridae</taxon>
        <taxon>Pentapetalae</taxon>
        <taxon>rosids</taxon>
        <taxon>malvids</taxon>
        <taxon>Brassicales</taxon>
        <taxon>Brassicaceae</taxon>
        <taxon>Camelineae</taxon>
        <taxon>Arabidopsis</taxon>
    </lineage>
</organism>